<dbReference type="GO" id="GO:0003677">
    <property type="term" value="F:DNA binding"/>
    <property type="evidence" value="ECO:0007669"/>
    <property type="project" value="InterPro"/>
</dbReference>
<evidence type="ECO:0000256" key="1">
    <source>
        <dbReference type="SAM" id="MobiDB-lite"/>
    </source>
</evidence>
<protein>
    <recommendedName>
        <fullName evidence="6">Transposase Tc1-like domain-containing protein</fullName>
    </recommendedName>
</protein>
<dbReference type="InterPro" id="IPR038717">
    <property type="entry name" value="Tc1-like_DDE_dom"/>
</dbReference>
<dbReference type="InterPro" id="IPR002492">
    <property type="entry name" value="Transposase_Tc1-like"/>
</dbReference>
<evidence type="ECO:0000259" key="3">
    <source>
        <dbReference type="Pfam" id="PF13358"/>
    </source>
</evidence>
<dbReference type="GeneTree" id="ENSGT00940000166084"/>
<dbReference type="AlphaFoldDB" id="A0A3Q0QR15"/>
<feature type="domain" description="Transposase Tc1-like" evidence="2">
    <location>
        <begin position="42"/>
        <end position="112"/>
    </location>
</feature>
<proteinExistence type="predicted"/>
<keyword evidence="5" id="KW-1185">Reference proteome</keyword>
<dbReference type="Pfam" id="PF13358">
    <property type="entry name" value="DDE_3"/>
    <property type="match status" value="1"/>
</dbReference>
<dbReference type="Pfam" id="PF01498">
    <property type="entry name" value="HTH_Tnp_Tc3_2"/>
    <property type="match status" value="1"/>
</dbReference>
<dbReference type="PANTHER" id="PTHR23022:SF135">
    <property type="entry name" value="SI:DKEY-77F5.3"/>
    <property type="match status" value="1"/>
</dbReference>
<name>A0A3Q0QR15_AMPCI</name>
<feature type="region of interest" description="Disordered" evidence="1">
    <location>
        <begin position="65"/>
        <end position="84"/>
    </location>
</feature>
<dbReference type="Ensembl" id="ENSACIT00000000502.1">
    <property type="protein sequence ID" value="ENSACIP00000000478.1"/>
    <property type="gene ID" value="ENSACIG00000000441.1"/>
</dbReference>
<dbReference type="Proteomes" id="UP000261340">
    <property type="component" value="Unplaced"/>
</dbReference>
<accession>A0A3Q0QR15</accession>
<feature type="domain" description="Tc1-like transposase DDE" evidence="3">
    <location>
        <begin position="121"/>
        <end position="275"/>
    </location>
</feature>
<reference evidence="4" key="1">
    <citation type="submission" date="2025-08" db="UniProtKB">
        <authorList>
            <consortium name="Ensembl"/>
        </authorList>
    </citation>
    <scope>IDENTIFICATION</scope>
</reference>
<evidence type="ECO:0000313" key="4">
    <source>
        <dbReference type="Ensembl" id="ENSACIP00000000478.1"/>
    </source>
</evidence>
<dbReference type="InterPro" id="IPR052338">
    <property type="entry name" value="Transposase_5"/>
</dbReference>
<dbReference type="InterPro" id="IPR036397">
    <property type="entry name" value="RNaseH_sf"/>
</dbReference>
<sequence>MSNSRSVPVRVSLEGGGSQETGSVQDRKRPGRPPKMSAACERHIKLMSLRDRKLTSGAIAESLHENNGLPVHPSTVRRSLSRSKLHGRVAARKPLLRPRNRARRRQFAEEHRGWTNAQWEQVLWTDESKFEIFGSRRRKFVRRRVGERFRDECLEPTVKRGGGSVQVWGCISAHGPGDIVKIDGILNAAKYHQILIHHAIPSGRRLIGLGFILQQDNDPKHTARLVQRFLLRKEEEGTLRRMPWPPQRPDLNIIESVWEHMKREKVKRRPTSRDSLWVALQEIWGEIPRDLITTLVQGVSRRLQATRTARGVTQNTECHCFISCFELCE</sequence>
<dbReference type="GO" id="GO:0006313">
    <property type="term" value="P:DNA transposition"/>
    <property type="evidence" value="ECO:0007669"/>
    <property type="project" value="InterPro"/>
</dbReference>
<evidence type="ECO:0000259" key="2">
    <source>
        <dbReference type="Pfam" id="PF01498"/>
    </source>
</evidence>
<organism evidence="4 5">
    <name type="scientific">Amphilophus citrinellus</name>
    <name type="common">Midas cichlid</name>
    <name type="synonym">Cichlasoma citrinellum</name>
    <dbReference type="NCBI Taxonomy" id="61819"/>
    <lineage>
        <taxon>Eukaryota</taxon>
        <taxon>Metazoa</taxon>
        <taxon>Chordata</taxon>
        <taxon>Craniata</taxon>
        <taxon>Vertebrata</taxon>
        <taxon>Euteleostomi</taxon>
        <taxon>Actinopterygii</taxon>
        <taxon>Neopterygii</taxon>
        <taxon>Teleostei</taxon>
        <taxon>Neoteleostei</taxon>
        <taxon>Acanthomorphata</taxon>
        <taxon>Ovalentaria</taxon>
        <taxon>Cichlomorphae</taxon>
        <taxon>Cichliformes</taxon>
        <taxon>Cichlidae</taxon>
        <taxon>New World cichlids</taxon>
        <taxon>Cichlasomatinae</taxon>
        <taxon>Heroini</taxon>
        <taxon>Amphilophus</taxon>
    </lineage>
</organism>
<reference evidence="4" key="2">
    <citation type="submission" date="2025-09" db="UniProtKB">
        <authorList>
            <consortium name="Ensembl"/>
        </authorList>
    </citation>
    <scope>IDENTIFICATION</scope>
</reference>
<feature type="region of interest" description="Disordered" evidence="1">
    <location>
        <begin position="1"/>
        <end position="38"/>
    </location>
</feature>
<evidence type="ECO:0000313" key="5">
    <source>
        <dbReference type="Proteomes" id="UP000261340"/>
    </source>
</evidence>
<evidence type="ECO:0008006" key="6">
    <source>
        <dbReference type="Google" id="ProtNLM"/>
    </source>
</evidence>
<dbReference type="STRING" id="61819.ENSACIP00000000478"/>
<dbReference type="OMA" id="KHGGGVM"/>
<dbReference type="PANTHER" id="PTHR23022">
    <property type="entry name" value="TRANSPOSABLE ELEMENT-RELATED"/>
    <property type="match status" value="1"/>
</dbReference>
<dbReference type="Gene3D" id="3.30.420.10">
    <property type="entry name" value="Ribonuclease H-like superfamily/Ribonuclease H"/>
    <property type="match status" value="1"/>
</dbReference>
<dbReference type="GO" id="GO:0015074">
    <property type="term" value="P:DNA integration"/>
    <property type="evidence" value="ECO:0007669"/>
    <property type="project" value="InterPro"/>
</dbReference>